<proteinExistence type="predicted"/>
<organism evidence="2 3">
    <name type="scientific">Pseudomonas putida</name>
    <name type="common">Arthrobacter siderocapsulatus</name>
    <dbReference type="NCBI Taxonomy" id="303"/>
    <lineage>
        <taxon>Bacteria</taxon>
        <taxon>Pseudomonadati</taxon>
        <taxon>Pseudomonadota</taxon>
        <taxon>Gammaproteobacteria</taxon>
        <taxon>Pseudomonadales</taxon>
        <taxon>Pseudomonadaceae</taxon>
        <taxon>Pseudomonas</taxon>
    </lineage>
</organism>
<dbReference type="InterPro" id="IPR046502">
    <property type="entry name" value="DUF6680"/>
</dbReference>
<evidence type="ECO:0000313" key="3">
    <source>
        <dbReference type="Proteomes" id="UP001161257"/>
    </source>
</evidence>
<dbReference type="Pfam" id="PF20385">
    <property type="entry name" value="DUF6680"/>
    <property type="match status" value="1"/>
</dbReference>
<protein>
    <recommendedName>
        <fullName evidence="1">DUF6680 domain-containing protein</fullName>
    </recommendedName>
</protein>
<evidence type="ECO:0000313" key="2">
    <source>
        <dbReference type="EMBL" id="GLO33406.1"/>
    </source>
</evidence>
<sequence>MRIFSTLMATRAARMSPDHVQALNMIDLAFNGGSRTRRRSETDVLDAWRDYLDHLTSAIGDAERWHDRQGELFIILLSSMASDLGLRYDRVLLRNGAYMPKGHTDIEEEQLQARRLLLEVLSGRQAVSMNVTGLPIDPDFAQSQRDVQDALAKALCGEGALRVAFDVPQNSSQNLVTADEAPLDLRSNQAG</sequence>
<dbReference type="EMBL" id="BSKJ01000001">
    <property type="protein sequence ID" value="GLO33406.1"/>
    <property type="molecule type" value="Genomic_DNA"/>
</dbReference>
<feature type="domain" description="DUF6680" evidence="1">
    <location>
        <begin position="1"/>
        <end position="133"/>
    </location>
</feature>
<dbReference type="AlphaFoldDB" id="A0AA37VLY9"/>
<gene>
    <name evidence="2" type="ORF">PPUN14671_02390</name>
</gene>
<accession>A0AA37VLY9</accession>
<evidence type="ECO:0000259" key="1">
    <source>
        <dbReference type="Pfam" id="PF20385"/>
    </source>
</evidence>
<name>A0AA37VLY9_PSEPU</name>
<reference evidence="2" key="1">
    <citation type="submission" date="2023-01" db="EMBL/GenBank/DDBJ databases">
        <title>Whole-genome sequence of Pseudomonas putida NBRC 14671.</title>
        <authorList>
            <person name="Morohoshi T."/>
            <person name="Someya N."/>
        </authorList>
    </citation>
    <scope>NUCLEOTIDE SEQUENCE</scope>
    <source>
        <strain evidence="2">NBRC 14671</strain>
    </source>
</reference>
<dbReference type="Proteomes" id="UP001161257">
    <property type="component" value="Unassembled WGS sequence"/>
</dbReference>
<comment type="caution">
    <text evidence="2">The sequence shown here is derived from an EMBL/GenBank/DDBJ whole genome shotgun (WGS) entry which is preliminary data.</text>
</comment>